<evidence type="ECO:0000313" key="4">
    <source>
        <dbReference type="Proteomes" id="UP000324479"/>
    </source>
</evidence>
<feature type="compositionally biased region" description="Basic and acidic residues" evidence="2">
    <location>
        <begin position="495"/>
        <end position="517"/>
    </location>
</feature>
<feature type="compositionally biased region" description="Polar residues" evidence="2">
    <location>
        <begin position="524"/>
        <end position="539"/>
    </location>
</feature>
<feature type="region of interest" description="Disordered" evidence="2">
    <location>
        <begin position="476"/>
        <end position="859"/>
    </location>
</feature>
<feature type="compositionally biased region" description="Polar residues" evidence="2">
    <location>
        <begin position="738"/>
        <end position="751"/>
    </location>
</feature>
<evidence type="ECO:0000256" key="2">
    <source>
        <dbReference type="SAM" id="MobiDB-lite"/>
    </source>
</evidence>
<feature type="compositionally biased region" description="Basic and acidic residues" evidence="2">
    <location>
        <begin position="654"/>
        <end position="663"/>
    </location>
</feature>
<proteinExistence type="predicted"/>
<feature type="compositionally biased region" description="Low complexity" evidence="2">
    <location>
        <begin position="723"/>
        <end position="734"/>
    </location>
</feature>
<accession>A0A5M6CVF3</accession>
<feature type="region of interest" description="Disordered" evidence="2">
    <location>
        <begin position="1495"/>
        <end position="1514"/>
    </location>
</feature>
<sequence length="1609" mass="176737">MTLMIGSMALDWLFPFAPALMRPLLTAGTLAATAASVFAFGYRPIRSALRWNDAANAVDGEIPQLEERWSTVASLSSRQLSDQTPTQRAMAAQVISEAVAMEQIVQPSRVAPPVSPKPAVAAAAASALLLAGLIAINPSQLSVLMKRFWFPTSPITATQLQSLTGDQFVPRSESIDLITRQDGVQRSRATLTVRDADGTSREYQIGADENASDLFRHRLRVDDSVSYRVRAGDSQTAWQHLRVIDFPELAEVKFAIDFPEYTRQDPVQRDRLPRRVKVAQGSTLRLSLKPLEPLKQLSLAVTHLDRSTGENSSEETQAESEREELIADDSGWYHFQMQLMDDVILAPSLTSPHDLTNQRRLFSRIDVITDKAPVARVVSPNNEMAVAVDETIEIEFEAHDDHGIMTAELVVFDESRKDEQGNPVVVAVKPIPLADQKNSKHVMGKTELDLRDMNLREGSEISYAIRVTDNRDVALASQQTSDPSSTAQAPTAPDKNSDANARDRLAEDSALRSKDAEGVAENPSGPNQNASPESESATPSKDDLSQMLALAPPRFPESDSPGDASPQDREGVSKQPTPQIPTDGSSADLPPADEAPKRPSSTSAPDAEPAGDGLDDEPGDASNDSPADASEANQDPRGSESQGPQTSEGVPSIDPKKGMRGEDSSSEPGTDANPSADGAPADESPDDGNGRPASDPAAESDEVTPGSKPEPSAGNPLDQIAKATTSPPSPADTDPSPRKQSAPTLQAANSPSPKPADTSSKNSPSNAGGSSPKSSASKQVAMTQSAGTQSARPDPKQPNSDPKPAASNPTQPSDPAPKPSGSKVAKSSAGETRPPNQFALKTQQSRSGQDTQTGRRRLKITEKLASIATAETRPGEDRQIRESVVEIDEMLAEVETGLRQLVDRTIADSDRGEQFQRLDLGLGNIESFIADLREETKENQFAFVGLQMVDIARTHVTPARDRVFAATARPNASDVDASVSLQHVVRARELLAALLKRYDRVKQERELKDDMEETATMYEVYLQKRRMLMREARQNRNPLERKMGIVEVDQAYLDRLAEVLQLRRAMLDELAQMLGDDPRLLSRYLELTKRRGDSLRDQLSEISQRQYDATEELLSWLQIDESQKPDLWSIIVDLRVQSASQIAKDTAELAERVEKQMPLEIDSSVGTAAATVAMAKQLASDARSIQFDAEKLVGQAGQVADADSLVHNAGTLVTRCDRLFALFDRLQFENESEPAVADYVDRRMLETRAVANLADAWSELCNSLVAGNYAGVVHTEQLRLAVATQLLRVEMLEMESELEGQFQRLAESSVPGPIVDMIRSLHRLMETITFNQAAASFRASGDTIESASRQQELALQRLEEAEELFDKIRREVVRELDQYDVRDPNIADLRDPTLDEFLARLEREPNIVAQLGIPVRRTNLRVIAESMLWQQQGGGGLGEAGKAAANRAKEAMKMKRAAQQKDDKEKAKERELTDGEREQFAQAKRAQEMLEKSLREIEQRRDDPTTPDGERQRLDKMAKNIERMMEQSDGNNADRRAWDQVVQSDQAQELIRALAAGESLPDEQWNKLLSTLDDGLWQVRGNQPPEAYRKAIEQYQDQIRELMQTIDEG</sequence>
<comment type="caution">
    <text evidence="3">The sequence shown here is derived from an EMBL/GenBank/DDBJ whole genome shotgun (WGS) entry which is preliminary data.</text>
</comment>
<dbReference type="PANTHER" id="PTHR23211">
    <property type="entry name" value="TRANS-GOLGI NETWORK INTEGRAL MEMBRANE PROTEIN TGN38"/>
    <property type="match status" value="1"/>
</dbReference>
<feature type="compositionally biased region" description="Polar residues" evidence="2">
    <location>
        <begin position="476"/>
        <end position="489"/>
    </location>
</feature>
<dbReference type="EMBL" id="VWOX01000023">
    <property type="protein sequence ID" value="KAA5539023.1"/>
    <property type="molecule type" value="Genomic_DNA"/>
</dbReference>
<evidence type="ECO:0000313" key="3">
    <source>
        <dbReference type="EMBL" id="KAA5539023.1"/>
    </source>
</evidence>
<feature type="compositionally biased region" description="Polar residues" evidence="2">
    <location>
        <begin position="639"/>
        <end position="649"/>
    </location>
</feature>
<feature type="coiled-coil region" evidence="1">
    <location>
        <begin position="1344"/>
        <end position="1378"/>
    </location>
</feature>
<name>A0A5M6CVF3_9BACT</name>
<feature type="compositionally biased region" description="Low complexity" evidence="2">
    <location>
        <begin position="759"/>
        <end position="777"/>
    </location>
</feature>
<reference evidence="3 4" key="1">
    <citation type="submission" date="2019-08" db="EMBL/GenBank/DDBJ databases">
        <authorList>
            <person name="Dhanesh K."/>
            <person name="Kumar G."/>
            <person name="Sasikala C."/>
            <person name="Venkata Ramana C."/>
        </authorList>
    </citation>
    <scope>NUCLEOTIDE SEQUENCE [LARGE SCALE GENOMIC DNA]</scope>
    <source>
        <strain evidence="3 4">JC645</strain>
    </source>
</reference>
<evidence type="ECO:0000256" key="1">
    <source>
        <dbReference type="SAM" id="Coils"/>
    </source>
</evidence>
<protein>
    <submittedName>
        <fullName evidence="3">Uncharacterized protein</fullName>
    </submittedName>
</protein>
<keyword evidence="1" id="KW-0175">Coiled coil</keyword>
<gene>
    <name evidence="3" type="ORF">FYK55_25680</name>
</gene>
<feature type="compositionally biased region" description="Polar residues" evidence="2">
    <location>
        <begin position="778"/>
        <end position="791"/>
    </location>
</feature>
<feature type="compositionally biased region" description="Basic and acidic residues" evidence="2">
    <location>
        <begin position="1447"/>
        <end position="1488"/>
    </location>
</feature>
<feature type="compositionally biased region" description="Polar residues" evidence="2">
    <location>
        <begin position="839"/>
        <end position="852"/>
    </location>
</feature>
<keyword evidence="4" id="KW-1185">Reference proteome</keyword>
<feature type="compositionally biased region" description="Polar residues" evidence="2">
    <location>
        <begin position="574"/>
        <end position="585"/>
    </location>
</feature>
<dbReference type="PANTHER" id="PTHR23211:SF0">
    <property type="entry name" value="TRANS-GOLGI NETWORK INTEGRAL MEMBRANE PROTEIN 2"/>
    <property type="match status" value="1"/>
</dbReference>
<organism evidence="3 4">
    <name type="scientific">Roseiconus nitratireducens</name>
    <dbReference type="NCBI Taxonomy" id="2605748"/>
    <lineage>
        <taxon>Bacteria</taxon>
        <taxon>Pseudomonadati</taxon>
        <taxon>Planctomycetota</taxon>
        <taxon>Planctomycetia</taxon>
        <taxon>Pirellulales</taxon>
        <taxon>Pirellulaceae</taxon>
        <taxon>Roseiconus</taxon>
    </lineage>
</organism>
<feature type="region of interest" description="Disordered" evidence="2">
    <location>
        <begin position="1432"/>
        <end position="1488"/>
    </location>
</feature>
<dbReference type="Proteomes" id="UP000324479">
    <property type="component" value="Unassembled WGS sequence"/>
</dbReference>